<evidence type="ECO:0000259" key="4">
    <source>
        <dbReference type="Pfam" id="PF22178"/>
    </source>
</evidence>
<dbReference type="OrthoDB" id="9762420at2"/>
<dbReference type="RefSeq" id="WP_121851869.1">
    <property type="nucleotide sequence ID" value="NZ_CP037952.1"/>
</dbReference>
<feature type="domain" description="Gp5/Type VI secretion system Vgr protein OB-fold" evidence="3">
    <location>
        <begin position="378"/>
        <end position="444"/>
    </location>
</feature>
<dbReference type="Gene3D" id="2.30.110.50">
    <property type="match status" value="1"/>
</dbReference>
<name>A0A3A6UBA1_9GAMM</name>
<comment type="similarity">
    <text evidence="1">Belongs to the VgrG protein family.</text>
</comment>
<evidence type="ECO:0000313" key="5">
    <source>
        <dbReference type="EMBL" id="RJY19274.1"/>
    </source>
</evidence>
<reference evidence="5 6" key="1">
    <citation type="submission" date="2018-09" db="EMBL/GenBank/DDBJ databases">
        <title>Phylogeny of the Shewanellaceae, and recommendation for two new genera, Pseudoshewanella and Parashewanella.</title>
        <authorList>
            <person name="Wang G."/>
        </authorList>
    </citation>
    <scope>NUCLEOTIDE SEQUENCE [LARGE SCALE GENOMIC DNA]</scope>
    <source>
        <strain evidence="5 6">KCTC 22492</strain>
    </source>
</reference>
<dbReference type="Pfam" id="PF22178">
    <property type="entry name" value="Gp5_trimer_C"/>
    <property type="match status" value="1"/>
</dbReference>
<protein>
    <submittedName>
        <fullName evidence="5">Type VI secretion system tip protein VgrG</fullName>
    </submittedName>
</protein>
<dbReference type="InterPro" id="IPR037026">
    <property type="entry name" value="Vgr_OB-fold_dom_sf"/>
</dbReference>
<dbReference type="Pfam" id="PF04717">
    <property type="entry name" value="Phage_base_V"/>
    <property type="match status" value="1"/>
</dbReference>
<dbReference type="SUPFAM" id="SSF69349">
    <property type="entry name" value="Phage fibre proteins"/>
    <property type="match status" value="1"/>
</dbReference>
<dbReference type="EMBL" id="QYYH01000005">
    <property type="protein sequence ID" value="RJY19274.1"/>
    <property type="molecule type" value="Genomic_DNA"/>
</dbReference>
<dbReference type="Gene3D" id="3.55.50.10">
    <property type="entry name" value="Baseplate protein-like domains"/>
    <property type="match status" value="1"/>
</dbReference>
<keyword evidence="6" id="KW-1185">Reference proteome</keyword>
<organism evidence="5 6">
    <name type="scientific">Parashewanella spongiae</name>
    <dbReference type="NCBI Taxonomy" id="342950"/>
    <lineage>
        <taxon>Bacteria</taxon>
        <taxon>Pseudomonadati</taxon>
        <taxon>Pseudomonadota</taxon>
        <taxon>Gammaproteobacteria</taxon>
        <taxon>Alteromonadales</taxon>
        <taxon>Shewanellaceae</taxon>
        <taxon>Parashewanella</taxon>
    </lineage>
</organism>
<dbReference type="Gene3D" id="4.10.220.110">
    <property type="match status" value="1"/>
</dbReference>
<dbReference type="Pfam" id="PF05954">
    <property type="entry name" value="Phage_GPD"/>
    <property type="match status" value="1"/>
</dbReference>
<dbReference type="NCBIfam" id="TIGR01646">
    <property type="entry name" value="vgr_GE"/>
    <property type="match status" value="1"/>
</dbReference>
<comment type="caution">
    <text evidence="5">The sequence shown here is derived from an EMBL/GenBank/DDBJ whole genome shotgun (WGS) entry which is preliminary data.</text>
</comment>
<dbReference type="AlphaFoldDB" id="A0A3A6UBA1"/>
<dbReference type="SUPFAM" id="SSF69255">
    <property type="entry name" value="gp5 N-terminal domain-like"/>
    <property type="match status" value="1"/>
</dbReference>
<feature type="compositionally biased region" description="Polar residues" evidence="2">
    <location>
        <begin position="460"/>
        <end position="475"/>
    </location>
</feature>
<dbReference type="Gene3D" id="2.40.50.230">
    <property type="entry name" value="Gp5 N-terminal domain"/>
    <property type="match status" value="1"/>
</dbReference>
<dbReference type="InterPro" id="IPR006531">
    <property type="entry name" value="Gp5/Vgr_OB"/>
</dbReference>
<proteinExistence type="inferred from homology"/>
<accession>A0A3A6UBA1</accession>
<evidence type="ECO:0000259" key="3">
    <source>
        <dbReference type="Pfam" id="PF04717"/>
    </source>
</evidence>
<feature type="region of interest" description="Disordered" evidence="2">
    <location>
        <begin position="460"/>
        <end position="481"/>
    </location>
</feature>
<dbReference type="InterPro" id="IPR017847">
    <property type="entry name" value="T6SS_RhsGE_Vgr_subset"/>
</dbReference>
<evidence type="ECO:0000256" key="1">
    <source>
        <dbReference type="ARBA" id="ARBA00005558"/>
    </source>
</evidence>
<evidence type="ECO:0000256" key="2">
    <source>
        <dbReference type="SAM" id="MobiDB-lite"/>
    </source>
</evidence>
<dbReference type="SUPFAM" id="SSF69279">
    <property type="entry name" value="Phage tail proteins"/>
    <property type="match status" value="2"/>
</dbReference>
<dbReference type="Proteomes" id="UP000273022">
    <property type="component" value="Unassembled WGS sequence"/>
</dbReference>
<evidence type="ECO:0000313" key="6">
    <source>
        <dbReference type="Proteomes" id="UP000273022"/>
    </source>
</evidence>
<feature type="domain" description="Gp5/Type VI secretion system Vgr C-terminal trimerisation" evidence="4">
    <location>
        <begin position="458"/>
        <end position="566"/>
    </location>
</feature>
<dbReference type="NCBIfam" id="TIGR03361">
    <property type="entry name" value="VI_Rhs_Vgr"/>
    <property type="match status" value="1"/>
</dbReference>
<dbReference type="InterPro" id="IPR054030">
    <property type="entry name" value="Gp5_Vgr_C"/>
</dbReference>
<sequence length="661" mass="72972">MKYSSKTRNLTIMVDGTGPYICSYFKATQTISEKYIQTSVFSSDEYIASDIVGAEVIVEYADMQTADIRTFKALISEFTLLSYSKESEQYTYRVVSVDPIHFLSLSRTHAVYQSLSTKKIVEDVFDKTGLKKFVKFSISSPGKEHEYCAVINETYAEFVKRLLAEEGWFYFLTHDEQNPTLIIADSSSAYINAKQENISFVDKTGSYDGFIDNLSYIACAGTSSVMLADHTQELADVFQSSAKESALNQKLKSLPLYRFGQGFKDKSEAKDATKIWMESLDAERVCCEVSSKLYSLSCCSTFKLKNHPVSDLNKEFVVLDITHEISPEEKSSVMVYKNEYRCIVKSTPFRPKIVSKPLISGLHCATVTGPSKEEIYTEKLRVKVQFHWDTDGKNDENTSCWLPVAQGFASNGFGLSFLPRIGDEVLVQYINGNPDQPVVIGSIYNEKNIPVYDVPTQTGFKSRTSKEGSSAQSNEVRFEDKKDSEEIFMHSQGLLTLEVEKDASTTIKGAQKTQIEKTLECTVKEQITINTEKDFGAEAKGALQLKSDKDTTAESGNNMGLKAKSKIEIDGQTLSLNGKTKIELVVGSCKIALSSSGINIEAPKIVIKGQAKTEISAAQVAVEGQTKVDLKGAIVSVEGSAITKVKAGAMVEIQGGIAKIN</sequence>
<gene>
    <name evidence="5" type="primary">tssI</name>
    <name evidence="5" type="ORF">D5R81_01375</name>
</gene>
<dbReference type="InterPro" id="IPR006533">
    <property type="entry name" value="T6SS_Vgr_RhsGE"/>
</dbReference>